<comment type="function">
    <text evidence="8">Catalyzes the last two sequential reactions in the de novo biosynthetic pathway for UDP-N-acetylglucosamine (UDP-GlcNAc). The C-terminal domain catalyzes the transfer of acetyl group from acetyl coenzyme A to glucosamine-1-phosphate (GlcN-1-P) to produce N-acetylglucosamine-1-phosphate (GlcNAc-1-P), which is converted into UDP-GlcNAc by the transfer of uridine 5-monophosphate (from uridine 5-triphosphate), a reaction catalyzed by the N-terminal domain.</text>
</comment>
<comment type="catalytic activity">
    <reaction evidence="6">
        <text>alpha-D-glucosamine 1-phosphate + acetyl-CoA = N-acetyl-alpha-D-glucosamine 1-phosphate + CoA + H(+)</text>
        <dbReference type="Rhea" id="RHEA:13725"/>
        <dbReference type="ChEBI" id="CHEBI:15378"/>
        <dbReference type="ChEBI" id="CHEBI:57287"/>
        <dbReference type="ChEBI" id="CHEBI:57288"/>
        <dbReference type="ChEBI" id="CHEBI:57776"/>
        <dbReference type="ChEBI" id="CHEBI:58516"/>
        <dbReference type="EC" id="2.3.1.157"/>
    </reaction>
</comment>
<evidence type="ECO:0000256" key="1">
    <source>
        <dbReference type="ARBA" id="ARBA00007707"/>
    </source>
</evidence>
<name>A0A517YTS1_9BACT</name>
<comment type="similarity">
    <text evidence="1">In the C-terminal section; belongs to the transferase hexapeptide repeat family.</text>
</comment>
<comment type="catalytic activity">
    <reaction evidence="7">
        <text>N-acetyl-alpha-D-glucosamine 1-phosphate + UTP + H(+) = UDP-N-acetyl-alpha-D-glucosamine + diphosphate</text>
        <dbReference type="Rhea" id="RHEA:13509"/>
        <dbReference type="ChEBI" id="CHEBI:15378"/>
        <dbReference type="ChEBI" id="CHEBI:33019"/>
        <dbReference type="ChEBI" id="CHEBI:46398"/>
        <dbReference type="ChEBI" id="CHEBI:57705"/>
        <dbReference type="ChEBI" id="CHEBI:57776"/>
        <dbReference type="EC" id="2.7.7.23"/>
    </reaction>
</comment>
<evidence type="ECO:0000259" key="9">
    <source>
        <dbReference type="Pfam" id="PF12804"/>
    </source>
</evidence>
<dbReference type="Proteomes" id="UP000317369">
    <property type="component" value="Chromosome"/>
</dbReference>
<dbReference type="AlphaFoldDB" id="A0A517YTS1"/>
<gene>
    <name evidence="10" type="primary">glmU</name>
    <name evidence="10" type="ORF">KS4_16850</name>
</gene>
<dbReference type="PANTHER" id="PTHR43584:SF3">
    <property type="entry name" value="BIFUNCTIONAL PROTEIN GLMU"/>
    <property type="match status" value="1"/>
</dbReference>
<keyword evidence="3" id="KW-0808">Transferase</keyword>
<keyword evidence="5" id="KW-0012">Acyltransferase</keyword>
<dbReference type="GO" id="GO:0019134">
    <property type="term" value="F:glucosamine-1-phosphate N-acetyltransferase activity"/>
    <property type="evidence" value="ECO:0007669"/>
    <property type="project" value="UniProtKB-EC"/>
</dbReference>
<dbReference type="Gene3D" id="3.90.550.10">
    <property type="entry name" value="Spore Coat Polysaccharide Biosynthesis Protein SpsA, Chain A"/>
    <property type="match status" value="1"/>
</dbReference>
<dbReference type="SUPFAM" id="SSF53448">
    <property type="entry name" value="Nucleotide-diphospho-sugar transferases"/>
    <property type="match status" value="1"/>
</dbReference>
<dbReference type="Pfam" id="PF12804">
    <property type="entry name" value="NTP_transf_3"/>
    <property type="match status" value="1"/>
</dbReference>
<keyword evidence="4" id="KW-0548">Nucleotidyltransferase</keyword>
<dbReference type="RefSeq" id="WP_145076823.1">
    <property type="nucleotide sequence ID" value="NZ_CP036425.1"/>
</dbReference>
<dbReference type="CDD" id="cd02540">
    <property type="entry name" value="GT2_GlmU_N_bac"/>
    <property type="match status" value="1"/>
</dbReference>
<evidence type="ECO:0000256" key="6">
    <source>
        <dbReference type="ARBA" id="ARBA00048247"/>
    </source>
</evidence>
<evidence type="ECO:0000256" key="5">
    <source>
        <dbReference type="ARBA" id="ARBA00023315"/>
    </source>
</evidence>
<comment type="similarity">
    <text evidence="2">In the N-terminal section; belongs to the N-acetylglucosamine-1-phosphate uridyltransferase family.</text>
</comment>
<evidence type="ECO:0000313" key="10">
    <source>
        <dbReference type="EMBL" id="QDU33630.1"/>
    </source>
</evidence>
<dbReference type="InterPro" id="IPR025877">
    <property type="entry name" value="MobA-like_NTP_Trfase"/>
</dbReference>
<evidence type="ECO:0000256" key="4">
    <source>
        <dbReference type="ARBA" id="ARBA00022695"/>
    </source>
</evidence>
<dbReference type="InterPro" id="IPR050065">
    <property type="entry name" value="GlmU-like"/>
</dbReference>
<dbReference type="InterPro" id="IPR029044">
    <property type="entry name" value="Nucleotide-diphossugar_trans"/>
</dbReference>
<evidence type="ECO:0000256" key="7">
    <source>
        <dbReference type="ARBA" id="ARBA00048493"/>
    </source>
</evidence>
<organism evidence="10 11">
    <name type="scientific">Poriferisphaera corsica</name>
    <dbReference type="NCBI Taxonomy" id="2528020"/>
    <lineage>
        <taxon>Bacteria</taxon>
        <taxon>Pseudomonadati</taxon>
        <taxon>Planctomycetota</taxon>
        <taxon>Phycisphaerae</taxon>
        <taxon>Phycisphaerales</taxon>
        <taxon>Phycisphaeraceae</taxon>
        <taxon>Poriferisphaera</taxon>
    </lineage>
</organism>
<keyword evidence="11" id="KW-1185">Reference proteome</keyword>
<evidence type="ECO:0000256" key="3">
    <source>
        <dbReference type="ARBA" id="ARBA00022679"/>
    </source>
</evidence>
<evidence type="ECO:0000313" key="11">
    <source>
        <dbReference type="Proteomes" id="UP000317369"/>
    </source>
</evidence>
<evidence type="ECO:0000256" key="2">
    <source>
        <dbReference type="ARBA" id="ARBA00007947"/>
    </source>
</evidence>
<proteinExistence type="inferred from homology"/>
<sequence length="269" mass="29129">MASDVADVSLDQEKRPAPAAIILAAGKGTRMGGDLPKVLHQTADEPMVKWVVRACKDVGVKKCVIVVGYKAELVREALADEEGVVFVEQTEQLGTGHATQMAQPEFENEPVTDIFVLAGDGPLIRSKTLARLLEVHRRRKASATLATAVIDDPSGYGRVVRTSSGEFDAIVEQKDATDAQLKINEVNPSYYCFRSDALFSGLSETDNKNKQGEYYLTDVPGLLKKQGQTVAVVDAVPAEDVLSINTQEQLKTVDEILRNRISQTTVSGG</sequence>
<accession>A0A517YTS1</accession>
<feature type="domain" description="MobA-like NTP transferase" evidence="9">
    <location>
        <begin position="20"/>
        <end position="147"/>
    </location>
</feature>
<dbReference type="KEGG" id="pcor:KS4_16850"/>
<protein>
    <submittedName>
        <fullName evidence="10">Bifunctional protein GlmU</fullName>
    </submittedName>
</protein>
<dbReference type="PANTHER" id="PTHR43584">
    <property type="entry name" value="NUCLEOTIDYL TRANSFERASE"/>
    <property type="match status" value="1"/>
</dbReference>
<dbReference type="GO" id="GO:0003977">
    <property type="term" value="F:UDP-N-acetylglucosamine diphosphorylase activity"/>
    <property type="evidence" value="ECO:0007669"/>
    <property type="project" value="UniProtKB-EC"/>
</dbReference>
<dbReference type="OrthoDB" id="9775031at2"/>
<dbReference type="EMBL" id="CP036425">
    <property type="protein sequence ID" value="QDU33630.1"/>
    <property type="molecule type" value="Genomic_DNA"/>
</dbReference>
<evidence type="ECO:0000256" key="8">
    <source>
        <dbReference type="ARBA" id="ARBA00049628"/>
    </source>
</evidence>
<reference evidence="10 11" key="1">
    <citation type="submission" date="2019-02" db="EMBL/GenBank/DDBJ databases">
        <title>Deep-cultivation of Planctomycetes and their phenomic and genomic characterization uncovers novel biology.</title>
        <authorList>
            <person name="Wiegand S."/>
            <person name="Jogler M."/>
            <person name="Boedeker C."/>
            <person name="Pinto D."/>
            <person name="Vollmers J."/>
            <person name="Rivas-Marin E."/>
            <person name="Kohn T."/>
            <person name="Peeters S.H."/>
            <person name="Heuer A."/>
            <person name="Rast P."/>
            <person name="Oberbeckmann S."/>
            <person name="Bunk B."/>
            <person name="Jeske O."/>
            <person name="Meyerdierks A."/>
            <person name="Storesund J.E."/>
            <person name="Kallscheuer N."/>
            <person name="Luecker S."/>
            <person name="Lage O.M."/>
            <person name="Pohl T."/>
            <person name="Merkel B.J."/>
            <person name="Hornburger P."/>
            <person name="Mueller R.-W."/>
            <person name="Bruemmer F."/>
            <person name="Labrenz M."/>
            <person name="Spormann A.M."/>
            <person name="Op den Camp H."/>
            <person name="Overmann J."/>
            <person name="Amann R."/>
            <person name="Jetten M.S.M."/>
            <person name="Mascher T."/>
            <person name="Medema M.H."/>
            <person name="Devos D.P."/>
            <person name="Kaster A.-K."/>
            <person name="Ovreas L."/>
            <person name="Rohde M."/>
            <person name="Galperin M.Y."/>
            <person name="Jogler C."/>
        </authorList>
    </citation>
    <scope>NUCLEOTIDE SEQUENCE [LARGE SCALE GENOMIC DNA]</scope>
    <source>
        <strain evidence="10 11">KS4</strain>
    </source>
</reference>